<proteinExistence type="inferred from homology"/>
<dbReference type="InterPro" id="IPR030379">
    <property type="entry name" value="G_SEPTIN_dom"/>
</dbReference>
<dbReference type="Gene3D" id="3.40.50.300">
    <property type="entry name" value="P-loop containing nucleotide triphosphate hydrolases"/>
    <property type="match status" value="1"/>
</dbReference>
<organism evidence="4 5">
    <name type="scientific">Xyrichtys novacula</name>
    <name type="common">Pearly razorfish</name>
    <name type="synonym">Hemipteronotus novacula</name>
    <dbReference type="NCBI Taxonomy" id="13765"/>
    <lineage>
        <taxon>Eukaryota</taxon>
        <taxon>Metazoa</taxon>
        <taxon>Chordata</taxon>
        <taxon>Craniata</taxon>
        <taxon>Vertebrata</taxon>
        <taxon>Euteleostomi</taxon>
        <taxon>Actinopterygii</taxon>
        <taxon>Neopterygii</taxon>
        <taxon>Teleostei</taxon>
        <taxon>Neoteleostei</taxon>
        <taxon>Acanthomorphata</taxon>
        <taxon>Eupercaria</taxon>
        <taxon>Labriformes</taxon>
        <taxon>Labridae</taxon>
        <taxon>Xyrichtys</taxon>
    </lineage>
</organism>
<dbReference type="InterPro" id="IPR027417">
    <property type="entry name" value="P-loop_NTPase"/>
</dbReference>
<name>A0AAV1GCG7_XYRNO</name>
<evidence type="ECO:0000259" key="3">
    <source>
        <dbReference type="Pfam" id="PF00735"/>
    </source>
</evidence>
<dbReference type="InterPro" id="IPR025662">
    <property type="entry name" value="Sigma_54_int_dom_ATP-bd_1"/>
</dbReference>
<dbReference type="SUPFAM" id="SSF52540">
    <property type="entry name" value="P-loop containing nucleoside triphosphate hydrolases"/>
    <property type="match status" value="2"/>
</dbReference>
<dbReference type="Proteomes" id="UP001178508">
    <property type="component" value="Chromosome 13"/>
</dbReference>
<reference evidence="4" key="1">
    <citation type="submission" date="2023-08" db="EMBL/GenBank/DDBJ databases">
        <authorList>
            <person name="Alioto T."/>
            <person name="Alioto T."/>
            <person name="Gomez Garrido J."/>
        </authorList>
    </citation>
    <scope>NUCLEOTIDE SEQUENCE</scope>
</reference>
<keyword evidence="5" id="KW-1185">Reference proteome</keyword>
<evidence type="ECO:0000313" key="5">
    <source>
        <dbReference type="Proteomes" id="UP001178508"/>
    </source>
</evidence>
<dbReference type="AlphaFoldDB" id="A0AAV1GCG7"/>
<accession>A0AAV1GCG7</accession>
<gene>
    <name evidence="4" type="ORF">XNOV1_A026113</name>
</gene>
<sequence length="454" mass="51044">MATNTSSIFEHVTSVLIQSRSPAVYKLTPQKEKIGNLTKVTVGRKRMQQNKTILLVGETGTGKSTLINALVNYAMGVKWEDNIWFKIVEEQSGNQCESQTSEVTVYEIFGFEGKTLPHSLTIIDTPGYGDTGGVEHDDIVSQRLLDLFRTEDGVHEINAVGLVLKSTVNRLSDRLSYIFDSVLSLFGKNMEDSIVALITHSPGRQPKNALKALEGAKIKCAKDNKNQPVYFLFDNCQTEDREEDPDALEFANEITVRGIRRFADFLERSEPKSLQMTVHVMNERMGLKTSVKNLKDQIKIIQARKDEFQRQAESFPSFLSLFFSGIQVIGTIVENIWLDESFQHITKLEQIALNTDSLSTHEHLDFLIRRMEEKGDADADKIQKLKEIKSRVDGGIQAGLRILGEHPEADSHSLLILQPKTASHSGEEESVGKEQEKASRPSDTDRHDLIRDNS</sequence>
<evidence type="ECO:0000256" key="2">
    <source>
        <dbReference type="SAM" id="MobiDB-lite"/>
    </source>
</evidence>
<comment type="similarity">
    <text evidence="1">Belongs to the TRAFAC class TrmE-Era-EngA-EngB-Septin-like GTPase superfamily. Septin GTPase family.</text>
</comment>
<evidence type="ECO:0000313" key="4">
    <source>
        <dbReference type="EMBL" id="CAJ1069917.1"/>
    </source>
</evidence>
<dbReference type="PANTHER" id="PTHR32046">
    <property type="entry name" value="G DOMAIN-CONTAINING PROTEIN"/>
    <property type="match status" value="1"/>
</dbReference>
<keyword evidence="1" id="KW-0342">GTP-binding</keyword>
<feature type="region of interest" description="Disordered" evidence="2">
    <location>
        <begin position="413"/>
        <end position="454"/>
    </location>
</feature>
<feature type="domain" description="Septin-type G" evidence="3">
    <location>
        <begin position="52"/>
        <end position="131"/>
    </location>
</feature>
<dbReference type="Pfam" id="PF00735">
    <property type="entry name" value="Septin"/>
    <property type="match status" value="1"/>
</dbReference>
<feature type="compositionally biased region" description="Basic and acidic residues" evidence="2">
    <location>
        <begin position="425"/>
        <end position="454"/>
    </location>
</feature>
<keyword evidence="1" id="KW-0547">Nucleotide-binding</keyword>
<dbReference type="GO" id="GO:0005525">
    <property type="term" value="F:GTP binding"/>
    <property type="evidence" value="ECO:0007669"/>
    <property type="project" value="UniProtKB-KW"/>
</dbReference>
<evidence type="ECO:0000256" key="1">
    <source>
        <dbReference type="RuleBase" id="RU004560"/>
    </source>
</evidence>
<protein>
    <submittedName>
        <fullName evidence="4">Uncharacterized protein LOC117808791</fullName>
    </submittedName>
</protein>
<dbReference type="PANTHER" id="PTHR32046:SF11">
    <property type="entry name" value="IMMUNE-ASSOCIATED NUCLEOTIDE-BINDING PROTEIN 10-LIKE"/>
    <property type="match status" value="1"/>
</dbReference>
<dbReference type="PROSITE" id="PS00675">
    <property type="entry name" value="SIGMA54_INTERACT_1"/>
    <property type="match status" value="1"/>
</dbReference>
<dbReference type="EMBL" id="OY660876">
    <property type="protein sequence ID" value="CAJ1069917.1"/>
    <property type="molecule type" value="Genomic_DNA"/>
</dbReference>